<protein>
    <submittedName>
        <fullName evidence="8">Cell division protein FtsI</fullName>
    </submittedName>
</protein>
<comment type="caution">
    <text evidence="8">The sequence shown here is derived from an EMBL/GenBank/DDBJ whole genome shotgun (WGS) entry which is preliminary data.</text>
</comment>
<dbReference type="Pfam" id="PF00905">
    <property type="entry name" value="Transpeptidase"/>
    <property type="match status" value="1"/>
</dbReference>
<evidence type="ECO:0000313" key="8">
    <source>
        <dbReference type="EMBL" id="KST69046.1"/>
    </source>
</evidence>
<dbReference type="EMBL" id="LMTZ01000036">
    <property type="protein sequence ID" value="KST69046.1"/>
    <property type="molecule type" value="Genomic_DNA"/>
</dbReference>
<dbReference type="GO" id="GO:0008658">
    <property type="term" value="F:penicillin binding"/>
    <property type="evidence" value="ECO:0007669"/>
    <property type="project" value="InterPro"/>
</dbReference>
<dbReference type="Gene3D" id="3.30.450.330">
    <property type="match status" value="1"/>
</dbReference>
<gene>
    <name evidence="8" type="ORF">BC008_02940</name>
</gene>
<dbReference type="InterPro" id="IPR036138">
    <property type="entry name" value="PBP_dimer_sf"/>
</dbReference>
<dbReference type="GO" id="GO:0005886">
    <property type="term" value="C:plasma membrane"/>
    <property type="evidence" value="ECO:0007669"/>
    <property type="project" value="TreeGrafter"/>
</dbReference>
<evidence type="ECO:0000256" key="1">
    <source>
        <dbReference type="ARBA" id="ARBA00004370"/>
    </source>
</evidence>
<organism evidence="8 9">
    <name type="scientific">Mastigocoleus testarum BC008</name>
    <dbReference type="NCBI Taxonomy" id="371196"/>
    <lineage>
        <taxon>Bacteria</taxon>
        <taxon>Bacillati</taxon>
        <taxon>Cyanobacteriota</taxon>
        <taxon>Cyanophyceae</taxon>
        <taxon>Nostocales</taxon>
        <taxon>Hapalosiphonaceae</taxon>
        <taxon>Mastigocoleus</taxon>
    </lineage>
</organism>
<dbReference type="Proteomes" id="UP000053372">
    <property type="component" value="Unassembled WGS sequence"/>
</dbReference>
<keyword evidence="5" id="KW-0812">Transmembrane</keyword>
<keyword evidence="8" id="KW-0132">Cell division</keyword>
<keyword evidence="3 5" id="KW-0472">Membrane</keyword>
<evidence type="ECO:0000259" key="6">
    <source>
        <dbReference type="Pfam" id="PF00905"/>
    </source>
</evidence>
<dbReference type="PANTHER" id="PTHR30627:SF1">
    <property type="entry name" value="PEPTIDOGLYCAN D,D-TRANSPEPTIDASE FTSI"/>
    <property type="match status" value="1"/>
</dbReference>
<keyword evidence="9" id="KW-1185">Reference proteome</keyword>
<feature type="compositionally biased region" description="Low complexity" evidence="4">
    <location>
        <begin position="8"/>
        <end position="17"/>
    </location>
</feature>
<evidence type="ECO:0000256" key="5">
    <source>
        <dbReference type="SAM" id="Phobius"/>
    </source>
</evidence>
<dbReference type="InterPro" id="IPR001460">
    <property type="entry name" value="PCN-bd_Tpept"/>
</dbReference>
<dbReference type="InterPro" id="IPR005311">
    <property type="entry name" value="PBP_dimer"/>
</dbReference>
<evidence type="ECO:0000256" key="4">
    <source>
        <dbReference type="SAM" id="MobiDB-lite"/>
    </source>
</evidence>
<dbReference type="Gene3D" id="3.40.710.10">
    <property type="entry name" value="DD-peptidase/beta-lactamase superfamily"/>
    <property type="match status" value="1"/>
</dbReference>
<reference evidence="8 9" key="1">
    <citation type="journal article" date="2015" name="Genome Announc.">
        <title>Draft Genome of the Euendolithic (true boring) Cyanobacterium Mastigocoleus testarum strain BC008.</title>
        <authorList>
            <person name="Guida B.S."/>
            <person name="Garcia-Pichel F."/>
        </authorList>
    </citation>
    <scope>NUCLEOTIDE SEQUENCE [LARGE SCALE GENOMIC DNA]</scope>
    <source>
        <strain evidence="8 9">BC008</strain>
    </source>
</reference>
<feature type="domain" description="Penicillin-binding protein dimerisation" evidence="7">
    <location>
        <begin position="83"/>
        <end position="192"/>
    </location>
</feature>
<dbReference type="AlphaFoldDB" id="A0A0V7ZXQ9"/>
<sequence>MGLKNLRDSQQQRFSQSRWKKNRIPGQHQKRGVRFRLFVVWSILIIAGFGLGIHLYSLQIIQGPKLTKAARSQQMFNMRPFIPRRKIIDRNRDVLAIDRPVYTLYVHPNQFNYTIEEVASNLAKILGKDATELETRFRKHKSGILLSHALPEATADRLYALRFDGLDLRRKYSRYYPKEDLAADVVGYIDGDRRGQAGIERSQQKMLERPTRTVRLSRSGNGSLMPDYAPEGFLHFDDLQLQLTIDSRLQRTARSALTKNLKKWKAKRGAVIVMDAWDGSLLALVCSPTYNPNRYSKKDIPLFRNWAVADLYEPGSTFKPLNIAIALEAGVINPFDVFNDNGTIQVADSTIKNADNKGNGQVDIAKILQRSSNIGMVKIIQRMRPSSYYSWLEKIGLGERSRTDLPSEVNSRLKPEKEFTIKPIEPATASFGQGFSLTPLQLVQMVGSLGNGGKLVTPHVVEGLVDSKGKMHVKPDLSPPRQIFSPGTTQKVVEMMETVVSKGTGKPAEISGYRIAGKTGTAQKAGPNGGYLDDAKITSFVSILPVNSPRYVVLAIVDEPKGENAYGSTVAAPIAKSVMEALIPLEGIAPEKSNE</sequence>
<proteinExistence type="inferred from homology"/>
<evidence type="ECO:0000256" key="3">
    <source>
        <dbReference type="ARBA" id="ARBA00023136"/>
    </source>
</evidence>
<feature type="transmembrane region" description="Helical" evidence="5">
    <location>
        <begin position="37"/>
        <end position="56"/>
    </location>
</feature>
<accession>A0A0V7ZXQ9</accession>
<dbReference type="Gene3D" id="3.90.1310.10">
    <property type="entry name" value="Penicillin-binding protein 2a (Domain 2)"/>
    <property type="match status" value="1"/>
</dbReference>
<evidence type="ECO:0000259" key="7">
    <source>
        <dbReference type="Pfam" id="PF03717"/>
    </source>
</evidence>
<dbReference type="Pfam" id="PF03717">
    <property type="entry name" value="PBP_dimer"/>
    <property type="match status" value="1"/>
</dbReference>
<dbReference type="SUPFAM" id="SSF56601">
    <property type="entry name" value="beta-lactamase/transpeptidase-like"/>
    <property type="match status" value="1"/>
</dbReference>
<evidence type="ECO:0000313" key="9">
    <source>
        <dbReference type="Proteomes" id="UP000053372"/>
    </source>
</evidence>
<keyword evidence="8" id="KW-0131">Cell cycle</keyword>
<feature type="region of interest" description="Disordered" evidence="4">
    <location>
        <begin position="1"/>
        <end position="25"/>
    </location>
</feature>
<dbReference type="SUPFAM" id="SSF56519">
    <property type="entry name" value="Penicillin binding protein dimerisation domain"/>
    <property type="match status" value="1"/>
</dbReference>
<comment type="subcellular location">
    <subcellularLocation>
        <location evidence="1">Membrane</location>
    </subcellularLocation>
</comment>
<dbReference type="InterPro" id="IPR050515">
    <property type="entry name" value="Beta-lactam/transpept"/>
</dbReference>
<dbReference type="InterPro" id="IPR012338">
    <property type="entry name" value="Beta-lactam/transpept-like"/>
</dbReference>
<feature type="domain" description="Penicillin-binding protein transpeptidase" evidence="6">
    <location>
        <begin position="269"/>
        <end position="580"/>
    </location>
</feature>
<dbReference type="GO" id="GO:0071555">
    <property type="term" value="P:cell wall organization"/>
    <property type="evidence" value="ECO:0007669"/>
    <property type="project" value="TreeGrafter"/>
</dbReference>
<name>A0A0V7ZXQ9_9CYAN</name>
<dbReference type="PANTHER" id="PTHR30627">
    <property type="entry name" value="PEPTIDOGLYCAN D,D-TRANSPEPTIDASE"/>
    <property type="match status" value="1"/>
</dbReference>
<evidence type="ECO:0000256" key="2">
    <source>
        <dbReference type="ARBA" id="ARBA00007171"/>
    </source>
</evidence>
<keyword evidence="5" id="KW-1133">Transmembrane helix</keyword>
<dbReference type="GO" id="GO:0051301">
    <property type="term" value="P:cell division"/>
    <property type="evidence" value="ECO:0007669"/>
    <property type="project" value="UniProtKB-KW"/>
</dbReference>
<comment type="similarity">
    <text evidence="2">Belongs to the transpeptidase family.</text>
</comment>